<accession>A0A9Q1CU88</accession>
<dbReference type="Proteomes" id="UP001152320">
    <property type="component" value="Chromosome 1"/>
</dbReference>
<keyword evidence="2" id="KW-1185">Reference proteome</keyword>
<organism evidence="1 2">
    <name type="scientific">Holothuria leucospilota</name>
    <name type="common">Black long sea cucumber</name>
    <name type="synonym">Mertensiothuria leucospilota</name>
    <dbReference type="NCBI Taxonomy" id="206669"/>
    <lineage>
        <taxon>Eukaryota</taxon>
        <taxon>Metazoa</taxon>
        <taxon>Echinodermata</taxon>
        <taxon>Eleutherozoa</taxon>
        <taxon>Echinozoa</taxon>
        <taxon>Holothuroidea</taxon>
        <taxon>Aspidochirotacea</taxon>
        <taxon>Aspidochirotida</taxon>
        <taxon>Holothuriidae</taxon>
        <taxon>Holothuria</taxon>
    </lineage>
</organism>
<name>A0A9Q1CU88_HOLLE</name>
<proteinExistence type="predicted"/>
<reference evidence="1" key="1">
    <citation type="submission" date="2021-10" db="EMBL/GenBank/DDBJ databases">
        <title>Tropical sea cucumber genome reveals ecological adaptation and Cuvierian tubules defense mechanism.</title>
        <authorList>
            <person name="Chen T."/>
        </authorList>
    </citation>
    <scope>NUCLEOTIDE SEQUENCE</scope>
    <source>
        <strain evidence="1">Nanhai2018</strain>
        <tissue evidence="1">Muscle</tissue>
    </source>
</reference>
<protein>
    <submittedName>
        <fullName evidence="1">Uncharacterized protein</fullName>
    </submittedName>
</protein>
<sequence length="56" mass="6242">MGSSEVKSKISQVFPRLSSGVTRGQKAKVPKNSQNRYLGLSEVKKQNFPRIPKIVI</sequence>
<comment type="caution">
    <text evidence="1">The sequence shown here is derived from an EMBL/GenBank/DDBJ whole genome shotgun (WGS) entry which is preliminary data.</text>
</comment>
<gene>
    <name evidence="1" type="ORF">HOLleu_04084</name>
</gene>
<evidence type="ECO:0000313" key="1">
    <source>
        <dbReference type="EMBL" id="KAJ8050764.1"/>
    </source>
</evidence>
<dbReference type="AlphaFoldDB" id="A0A9Q1CU88"/>
<dbReference type="EMBL" id="JAIZAY010000001">
    <property type="protein sequence ID" value="KAJ8050764.1"/>
    <property type="molecule type" value="Genomic_DNA"/>
</dbReference>
<evidence type="ECO:0000313" key="2">
    <source>
        <dbReference type="Proteomes" id="UP001152320"/>
    </source>
</evidence>